<dbReference type="InterPro" id="IPR020845">
    <property type="entry name" value="AMP-binding_CS"/>
</dbReference>
<keyword evidence="2" id="KW-0436">Ligase</keyword>
<dbReference type="Pfam" id="PF00501">
    <property type="entry name" value="AMP-binding"/>
    <property type="match status" value="1"/>
</dbReference>
<dbReference type="GO" id="GO:0004467">
    <property type="term" value="F:long-chain fatty acid-CoA ligase activity"/>
    <property type="evidence" value="ECO:0007669"/>
    <property type="project" value="UniProtKB-EC"/>
</dbReference>
<dbReference type="EMBL" id="CP036298">
    <property type="protein sequence ID" value="QDV27864.1"/>
    <property type="molecule type" value="Genomic_DNA"/>
</dbReference>
<dbReference type="PANTHER" id="PTHR43767">
    <property type="entry name" value="LONG-CHAIN-FATTY-ACID--COA LIGASE"/>
    <property type="match status" value="1"/>
</dbReference>
<evidence type="ECO:0000259" key="1">
    <source>
        <dbReference type="Pfam" id="PF00501"/>
    </source>
</evidence>
<protein>
    <submittedName>
        <fullName evidence="2">Long-chain-fatty-acid--CoA ligase</fullName>
        <ecNumber evidence="2">6.2.1.3</ecNumber>
    </submittedName>
</protein>
<sequence>MDPVRVSEGERPTANIAARLRQVAAKQPAQIALASPLGRYEPGRKRDYATMTFADLELHTSSIAAGLQKMEITPGMRIVMLVKFGADFISLVFALLKAGAVVILIDPGMGRKNLVRCLEASKPDGFVAIPAAQLIRMVLRRRFPHARKNVTVGPRYGFLPKPTLASLAGTPSALYIPPPITLDSEAAIIFTTGSTGPPKGVLYTHRTFNSQVDQLVEHYGIKPGGCDLSAFPLFGLFNAVMGTTTVIPDMDPTRPADVDPPRLLDAMDQWKVNQAFGSPVLWTTVGRWATERGRKVESLRRVFSAGAPVSPNVLRWMRDTMGEGGEMFTPYGATESLPVASIESREVLEETADKCDAGAGTCVGRRFSGIEWKVIAIDDGPLASIQDVRELPQGQIGELMVTGDVVTHQYVTRTDQNLLHKVQDGDRIWHRMGDVGYLDEQGRFWCCGRKSHRVRTAGGQLFTEPCEAIFNTHPHVHRSALVGIGELGSQQPVLIAELWPEHTPHDSLSRQQLIAQLRGIGKSHALTKSIEHILLYPKRLPTDIRHNAKIFREQLGPWAAKQLMQTSRRS</sequence>
<reference evidence="2 3" key="1">
    <citation type="submission" date="2019-02" db="EMBL/GenBank/DDBJ databases">
        <title>Deep-cultivation of Planctomycetes and their phenomic and genomic characterization uncovers novel biology.</title>
        <authorList>
            <person name="Wiegand S."/>
            <person name="Jogler M."/>
            <person name="Boedeker C."/>
            <person name="Pinto D."/>
            <person name="Vollmers J."/>
            <person name="Rivas-Marin E."/>
            <person name="Kohn T."/>
            <person name="Peeters S.H."/>
            <person name="Heuer A."/>
            <person name="Rast P."/>
            <person name="Oberbeckmann S."/>
            <person name="Bunk B."/>
            <person name="Jeske O."/>
            <person name="Meyerdierks A."/>
            <person name="Storesund J.E."/>
            <person name="Kallscheuer N."/>
            <person name="Luecker S."/>
            <person name="Lage O.M."/>
            <person name="Pohl T."/>
            <person name="Merkel B.J."/>
            <person name="Hornburger P."/>
            <person name="Mueller R.-W."/>
            <person name="Bruemmer F."/>
            <person name="Labrenz M."/>
            <person name="Spormann A.M."/>
            <person name="Op den Camp H."/>
            <person name="Overmann J."/>
            <person name="Amann R."/>
            <person name="Jetten M.S.M."/>
            <person name="Mascher T."/>
            <person name="Medema M.H."/>
            <person name="Devos D.P."/>
            <person name="Kaster A.-K."/>
            <person name="Ovreas L."/>
            <person name="Rohde M."/>
            <person name="Galperin M.Y."/>
            <person name="Jogler C."/>
        </authorList>
    </citation>
    <scope>NUCLEOTIDE SEQUENCE [LARGE SCALE GENOMIC DNA]</scope>
    <source>
        <strain evidence="2 3">Q31a</strain>
    </source>
</reference>
<dbReference type="Proteomes" id="UP000318017">
    <property type="component" value="Chromosome"/>
</dbReference>
<dbReference type="Gene3D" id="3.40.50.12780">
    <property type="entry name" value="N-terminal domain of ligase-like"/>
    <property type="match status" value="1"/>
</dbReference>
<dbReference type="PROSITE" id="PS00455">
    <property type="entry name" value="AMP_BINDING"/>
    <property type="match status" value="1"/>
</dbReference>
<dbReference type="SUPFAM" id="SSF56801">
    <property type="entry name" value="Acetyl-CoA synthetase-like"/>
    <property type="match status" value="1"/>
</dbReference>
<dbReference type="PANTHER" id="PTHR43767:SF1">
    <property type="entry name" value="NONRIBOSOMAL PEPTIDE SYNTHASE PES1 (EUROFUNG)-RELATED"/>
    <property type="match status" value="1"/>
</dbReference>
<dbReference type="EC" id="6.2.1.3" evidence="2"/>
<accession>A0A518GH05</accession>
<evidence type="ECO:0000313" key="2">
    <source>
        <dbReference type="EMBL" id="QDV27864.1"/>
    </source>
</evidence>
<name>A0A518GH05_9BACT</name>
<evidence type="ECO:0000313" key="3">
    <source>
        <dbReference type="Proteomes" id="UP000318017"/>
    </source>
</evidence>
<dbReference type="NCBIfam" id="NF006754">
    <property type="entry name" value="PRK09274.1"/>
    <property type="match status" value="1"/>
</dbReference>
<dbReference type="AlphaFoldDB" id="A0A518GH05"/>
<dbReference type="OrthoDB" id="9799237at2"/>
<gene>
    <name evidence="2" type="primary">lcfB_2</name>
    <name evidence="2" type="ORF">Q31a_62570</name>
</gene>
<dbReference type="InterPro" id="IPR000873">
    <property type="entry name" value="AMP-dep_synth/lig_dom"/>
</dbReference>
<organism evidence="2 3">
    <name type="scientific">Aureliella helgolandensis</name>
    <dbReference type="NCBI Taxonomy" id="2527968"/>
    <lineage>
        <taxon>Bacteria</taxon>
        <taxon>Pseudomonadati</taxon>
        <taxon>Planctomycetota</taxon>
        <taxon>Planctomycetia</taxon>
        <taxon>Pirellulales</taxon>
        <taxon>Pirellulaceae</taxon>
        <taxon>Aureliella</taxon>
    </lineage>
</organism>
<dbReference type="KEGG" id="ahel:Q31a_62570"/>
<dbReference type="RefSeq" id="WP_145085918.1">
    <property type="nucleotide sequence ID" value="NZ_CP036298.1"/>
</dbReference>
<proteinExistence type="predicted"/>
<feature type="domain" description="AMP-dependent synthetase/ligase" evidence="1">
    <location>
        <begin position="21"/>
        <end position="410"/>
    </location>
</feature>
<dbReference type="InterPro" id="IPR050237">
    <property type="entry name" value="ATP-dep_AMP-bd_enzyme"/>
</dbReference>
<keyword evidence="3" id="KW-1185">Reference proteome</keyword>
<dbReference type="InterPro" id="IPR042099">
    <property type="entry name" value="ANL_N_sf"/>
</dbReference>